<dbReference type="Pfam" id="PF00582">
    <property type="entry name" value="Usp"/>
    <property type="match status" value="1"/>
</dbReference>
<feature type="domain" description="UspA" evidence="1">
    <location>
        <begin position="48"/>
        <end position="155"/>
    </location>
</feature>
<dbReference type="EMBL" id="CP035495">
    <property type="protein sequence ID" value="QAY64784.1"/>
    <property type="molecule type" value="Genomic_DNA"/>
</dbReference>
<name>A0A4P6EPR8_9MICO</name>
<dbReference type="KEGG" id="xyl:ET495_06600"/>
<evidence type="ECO:0000313" key="3">
    <source>
        <dbReference type="Proteomes" id="UP000291758"/>
    </source>
</evidence>
<reference evidence="2 3" key="1">
    <citation type="submission" date="2019-01" db="EMBL/GenBank/DDBJ databases">
        <title>Genome sequencing of strain 2JSPR-7.</title>
        <authorList>
            <person name="Heo J."/>
            <person name="Kim S.-J."/>
            <person name="Kim J.-S."/>
            <person name="Hong S.-B."/>
            <person name="Kwon S.-W."/>
        </authorList>
    </citation>
    <scope>NUCLEOTIDE SEQUENCE [LARGE SCALE GENOMIC DNA]</scope>
    <source>
        <strain evidence="2 3">2JSPR-7</strain>
    </source>
</reference>
<gene>
    <name evidence="2" type="ORF">ET495_06600</name>
</gene>
<evidence type="ECO:0000259" key="1">
    <source>
        <dbReference type="Pfam" id="PF00582"/>
    </source>
</evidence>
<protein>
    <submittedName>
        <fullName evidence="2">Universal stress protein</fullName>
    </submittedName>
</protein>
<dbReference type="Gene3D" id="3.40.50.620">
    <property type="entry name" value="HUPs"/>
    <property type="match status" value="1"/>
</dbReference>
<accession>A0A4P6EPR8</accession>
<dbReference type="SUPFAM" id="SSF52402">
    <property type="entry name" value="Adenine nucleotide alpha hydrolases-like"/>
    <property type="match status" value="1"/>
</dbReference>
<keyword evidence="3" id="KW-1185">Reference proteome</keyword>
<dbReference type="OrthoDB" id="3213322at2"/>
<proteinExistence type="predicted"/>
<evidence type="ECO:0000313" key="2">
    <source>
        <dbReference type="EMBL" id="QAY64784.1"/>
    </source>
</evidence>
<organism evidence="2 3">
    <name type="scientific">Xylanimonas allomyrinae</name>
    <dbReference type="NCBI Taxonomy" id="2509459"/>
    <lineage>
        <taxon>Bacteria</taxon>
        <taxon>Bacillati</taxon>
        <taxon>Actinomycetota</taxon>
        <taxon>Actinomycetes</taxon>
        <taxon>Micrococcales</taxon>
        <taxon>Promicromonosporaceae</taxon>
        <taxon>Xylanimonas</taxon>
    </lineage>
</organism>
<dbReference type="AlphaFoldDB" id="A0A4P6EPR8"/>
<dbReference type="InterPro" id="IPR014729">
    <property type="entry name" value="Rossmann-like_a/b/a_fold"/>
</dbReference>
<sequence>MVEISGHPAVVGVTPGQSDLVPLTALSWARAVGAPMIHFAYADVSRFVVEERPDGTVSHAPIDPDTADGTWHEARDLLHAQLSRALTGADVPWRLVYLAGRPDRALTHLARAVDAAILVVGTRAPGTASHLRERLEGSVALHLAHHQHRPVLTVPLAVVDWTATKAPWR</sequence>
<dbReference type="InterPro" id="IPR006016">
    <property type="entry name" value="UspA"/>
</dbReference>
<dbReference type="Proteomes" id="UP000291758">
    <property type="component" value="Chromosome"/>
</dbReference>